<dbReference type="EMBL" id="CAAHFG010000002">
    <property type="protein sequence ID" value="VGO15479.1"/>
    <property type="molecule type" value="Genomic_DNA"/>
</dbReference>
<reference evidence="4 5" key="1">
    <citation type="submission" date="2019-04" db="EMBL/GenBank/DDBJ databases">
        <authorList>
            <person name="Van Vliet M D."/>
        </authorList>
    </citation>
    <scope>NUCLEOTIDE SEQUENCE [LARGE SCALE GENOMIC DNA]</scope>
    <source>
        <strain evidence="4 5">F1</strain>
    </source>
</reference>
<dbReference type="Proteomes" id="UP000366872">
    <property type="component" value="Unassembled WGS sequence"/>
</dbReference>
<dbReference type="GO" id="GO:0016779">
    <property type="term" value="F:nucleotidyltransferase activity"/>
    <property type="evidence" value="ECO:0007669"/>
    <property type="project" value="UniProtKB-KW"/>
</dbReference>
<gene>
    <name evidence="4" type="primary">mog</name>
    <name evidence="4" type="ORF">PDESU_04062</name>
</gene>
<dbReference type="AlphaFoldDB" id="A0A6C2U6K2"/>
<dbReference type="SUPFAM" id="SSF50800">
    <property type="entry name" value="PK beta-barrel domain-like"/>
    <property type="match status" value="1"/>
</dbReference>
<keyword evidence="4" id="KW-0548">Nucleotidyltransferase</keyword>
<evidence type="ECO:0000313" key="5">
    <source>
        <dbReference type="Proteomes" id="UP000366872"/>
    </source>
</evidence>
<dbReference type="InterPro" id="IPR036425">
    <property type="entry name" value="MoaB/Mog-like_dom_sf"/>
</dbReference>
<dbReference type="Gene3D" id="2.40.33.20">
    <property type="entry name" value="PK beta-barrel domain-like"/>
    <property type="match status" value="1"/>
</dbReference>
<sequence>MGIEIVSVNVSKEKGTVKRPVPSITFNEHGIAGDAHAGSWHRQVSLLAKESIDQFAAAETDRTFSPGEFAENITTRGIDLTHVNLLDRFKIGAAELEVTQIGKKCHGDGCAIFMEVGKCVMPKEGLFCRVVNGGSAKAGDAMEHIPHTLDVRIITLSDRAYNGEYEDLSGPQIKTDLEAHFDGKPWNLECSVSLIPDDADALKAILGEAVAGGADIIFTTGGTGLGPRDITPDVVAPLLEKELPGVMEFIRVKYGDRIPSALLSRSVAGTIGQTQVYTLPGSVKAVKEYVFEILRTLEHAVFMIHGINAH</sequence>
<dbReference type="Gene3D" id="3.40.980.10">
    <property type="entry name" value="MoaB/Mog-like domain"/>
    <property type="match status" value="1"/>
</dbReference>
<proteinExistence type="predicted"/>
<dbReference type="SUPFAM" id="SSF53218">
    <property type="entry name" value="Molybdenum cofactor biosynthesis proteins"/>
    <property type="match status" value="1"/>
</dbReference>
<comment type="pathway">
    <text evidence="1">Cofactor biosynthesis; molybdopterin biosynthesis.</text>
</comment>
<organism evidence="4 5">
    <name type="scientific">Pontiella desulfatans</name>
    <dbReference type="NCBI Taxonomy" id="2750659"/>
    <lineage>
        <taxon>Bacteria</taxon>
        <taxon>Pseudomonadati</taxon>
        <taxon>Kiritimatiellota</taxon>
        <taxon>Kiritimatiellia</taxon>
        <taxon>Kiritimatiellales</taxon>
        <taxon>Pontiellaceae</taxon>
        <taxon>Pontiella</taxon>
    </lineage>
</organism>
<accession>A0A6C2U6K2</accession>
<protein>
    <submittedName>
        <fullName evidence="4">Molybdopterin adenylyltransferase</fullName>
    </submittedName>
</protein>
<dbReference type="InterPro" id="IPR051920">
    <property type="entry name" value="MPT_Adenylyltrnsfr/MoaC-Rel"/>
</dbReference>
<dbReference type="PROSITE" id="PS51340">
    <property type="entry name" value="MOSC"/>
    <property type="match status" value="1"/>
</dbReference>
<keyword evidence="5" id="KW-1185">Reference proteome</keyword>
<dbReference type="PANTHER" id="PTHR43764">
    <property type="entry name" value="MOLYBDENUM COFACTOR BIOSYNTHESIS"/>
    <property type="match status" value="1"/>
</dbReference>
<dbReference type="CDD" id="cd00886">
    <property type="entry name" value="MogA_MoaB"/>
    <property type="match status" value="1"/>
</dbReference>
<keyword evidence="2" id="KW-0501">Molybdenum cofactor biosynthesis</keyword>
<dbReference type="RefSeq" id="WP_136081038.1">
    <property type="nucleotide sequence ID" value="NZ_CAAHFG010000002.1"/>
</dbReference>
<dbReference type="SMART" id="SM00852">
    <property type="entry name" value="MoCF_biosynth"/>
    <property type="match status" value="1"/>
</dbReference>
<name>A0A6C2U6K2_PONDE</name>
<dbReference type="InterPro" id="IPR001453">
    <property type="entry name" value="MoaB/Mog_dom"/>
</dbReference>
<dbReference type="Pfam" id="PF03473">
    <property type="entry name" value="MOSC"/>
    <property type="match status" value="1"/>
</dbReference>
<dbReference type="Pfam" id="PF00994">
    <property type="entry name" value="MoCF_biosynth"/>
    <property type="match status" value="1"/>
</dbReference>
<dbReference type="PANTHER" id="PTHR43764:SF1">
    <property type="entry name" value="MOLYBDOPTERIN MOLYBDOTRANSFERASE"/>
    <property type="match status" value="1"/>
</dbReference>
<dbReference type="GO" id="GO:0030170">
    <property type="term" value="F:pyridoxal phosphate binding"/>
    <property type="evidence" value="ECO:0007669"/>
    <property type="project" value="InterPro"/>
</dbReference>
<evidence type="ECO:0000259" key="3">
    <source>
        <dbReference type="PROSITE" id="PS51340"/>
    </source>
</evidence>
<keyword evidence="4" id="KW-0808">Transferase</keyword>
<evidence type="ECO:0000256" key="2">
    <source>
        <dbReference type="ARBA" id="ARBA00023150"/>
    </source>
</evidence>
<feature type="domain" description="MOSC" evidence="3">
    <location>
        <begin position="18"/>
        <end position="145"/>
    </location>
</feature>
<evidence type="ECO:0000256" key="1">
    <source>
        <dbReference type="ARBA" id="ARBA00005046"/>
    </source>
</evidence>
<dbReference type="InterPro" id="IPR011037">
    <property type="entry name" value="Pyrv_Knase-like_insert_dom_sf"/>
</dbReference>
<dbReference type="GO" id="GO:0006777">
    <property type="term" value="P:Mo-molybdopterin cofactor biosynthetic process"/>
    <property type="evidence" value="ECO:0007669"/>
    <property type="project" value="UniProtKB-KW"/>
</dbReference>
<dbReference type="InterPro" id="IPR005302">
    <property type="entry name" value="MoCF_Sase_C"/>
</dbReference>
<evidence type="ECO:0000313" key="4">
    <source>
        <dbReference type="EMBL" id="VGO15479.1"/>
    </source>
</evidence>
<dbReference type="GO" id="GO:0030151">
    <property type="term" value="F:molybdenum ion binding"/>
    <property type="evidence" value="ECO:0007669"/>
    <property type="project" value="InterPro"/>
</dbReference>
<dbReference type="NCBIfam" id="TIGR00177">
    <property type="entry name" value="molyb_syn"/>
    <property type="match status" value="1"/>
</dbReference>